<sequence>MAPLPKIKTSEPGKPFVKLEAANDNTSLITATEWKWIDPRNIAPRQWVYGRHYIRKYVSLTVSPGGVGKTGKAIVEALAMATGRNLLGEEVHERARVWLLNEDPREELDRRVAAACMHYGIREDDLRGFLFVDSFRDQEFITAKQTKNETVIVAPFRNGLKEEIRRRQIDVMIVDPFVSTHSVGENDNMAIDLVIKQFWAPVISETNIAAELIHHSKKLGGNEVNAESARGAVSLIGAARSAIALNPMSLDEATKANVDNRHVYFRATDAKANMAPKSETSRWFKIESIDLLNATRDRPSDHVGVVTAWQWPGALEGYNVADLVAVQKEINAGSYKADVRAANWAGNAVATALGLDVEDDREKIKAMLKVWTKSGALKSVTMDDENRKKRPFLVVGEWANRVEDS</sequence>
<proteinExistence type="predicted"/>
<dbReference type="Gene3D" id="3.40.50.300">
    <property type="entry name" value="P-loop containing nucleotide triphosphate hydrolases"/>
    <property type="match status" value="1"/>
</dbReference>
<evidence type="ECO:0000313" key="2">
    <source>
        <dbReference type="Proteomes" id="UP001225788"/>
    </source>
</evidence>
<evidence type="ECO:0000313" key="1">
    <source>
        <dbReference type="EMBL" id="WLS03104.1"/>
    </source>
</evidence>
<dbReference type="Proteomes" id="UP001225788">
    <property type="component" value="Chromosome"/>
</dbReference>
<organism evidence="1 2">
    <name type="scientific">Shinella oryzae</name>
    <dbReference type="NCBI Taxonomy" id="2871820"/>
    <lineage>
        <taxon>Bacteria</taxon>
        <taxon>Pseudomonadati</taxon>
        <taxon>Pseudomonadota</taxon>
        <taxon>Alphaproteobacteria</taxon>
        <taxon>Hyphomicrobiales</taxon>
        <taxon>Rhizobiaceae</taxon>
        <taxon>Shinella</taxon>
    </lineage>
</organism>
<dbReference type="InterPro" id="IPR027417">
    <property type="entry name" value="P-loop_NTPase"/>
</dbReference>
<keyword evidence="2" id="KW-1185">Reference proteome</keyword>
<reference evidence="1 2" key="1">
    <citation type="submission" date="2023-08" db="EMBL/GenBank/DDBJ databases">
        <title>Pathogen: clinical or host-associated sample.</title>
        <authorList>
            <person name="Hergert J."/>
            <person name="Casey R."/>
            <person name="Wagner J."/>
            <person name="Young E.L."/>
            <person name="Oakeson K.F."/>
        </authorList>
    </citation>
    <scope>NUCLEOTIDE SEQUENCE [LARGE SCALE GENOMIC DNA]</scope>
    <source>
        <strain evidence="1 2">UPHL-collab-2</strain>
    </source>
</reference>
<dbReference type="RefSeq" id="WP_306158605.1">
    <property type="nucleotide sequence ID" value="NZ_CP132314.1"/>
</dbReference>
<protein>
    <submittedName>
        <fullName evidence="1">AAA family ATPase</fullName>
    </submittedName>
</protein>
<name>A0ABY9K631_9HYPH</name>
<accession>A0ABY9K631</accession>
<gene>
    <name evidence="1" type="ORF">Q9315_00205</name>
</gene>
<dbReference type="EMBL" id="CP132314">
    <property type="protein sequence ID" value="WLS03104.1"/>
    <property type="molecule type" value="Genomic_DNA"/>
</dbReference>
<dbReference type="Pfam" id="PF13481">
    <property type="entry name" value="AAA_25"/>
    <property type="match status" value="1"/>
</dbReference>